<dbReference type="AlphaFoldDB" id="A0A6C0N3J0"/>
<dbReference type="SUPFAM" id="SSF51445">
    <property type="entry name" value="(Trans)glycosidases"/>
    <property type="match status" value="1"/>
</dbReference>
<dbReference type="EMBL" id="MK354116">
    <property type="protein sequence ID" value="QHW04444.1"/>
    <property type="molecule type" value="mRNA"/>
</dbReference>
<reference evidence="2" key="1">
    <citation type="submission" date="2019-01" db="EMBL/GenBank/DDBJ databases">
        <authorList>
            <person name="Peng D."/>
            <person name="Peng H."/>
            <person name="Wang N."/>
        </authorList>
    </citation>
    <scope>NUCLEOTIDE SEQUENCE</scope>
</reference>
<dbReference type="PANTHER" id="PTHR34135:SF2">
    <property type="entry name" value="LYSOZYME"/>
    <property type="match status" value="1"/>
</dbReference>
<comment type="similarity">
    <text evidence="1">Belongs to the glycosyl hydrolase 25 family.</text>
</comment>
<dbReference type="Pfam" id="PF01183">
    <property type="entry name" value="Glyco_hydro_25"/>
    <property type="match status" value="1"/>
</dbReference>
<dbReference type="PANTHER" id="PTHR34135">
    <property type="entry name" value="LYSOZYME"/>
    <property type="match status" value="1"/>
</dbReference>
<evidence type="ECO:0000256" key="1">
    <source>
        <dbReference type="ARBA" id="ARBA00010646"/>
    </source>
</evidence>
<dbReference type="PROSITE" id="PS51904">
    <property type="entry name" value="GLYCOSYL_HYDROL_F25_2"/>
    <property type="match status" value="1"/>
</dbReference>
<dbReference type="GO" id="GO:0016998">
    <property type="term" value="P:cell wall macromolecule catabolic process"/>
    <property type="evidence" value="ECO:0007669"/>
    <property type="project" value="InterPro"/>
</dbReference>
<accession>A0A6C0N3J0</accession>
<dbReference type="GO" id="GO:0003796">
    <property type="term" value="F:lysozyme activity"/>
    <property type="evidence" value="ECO:0007669"/>
    <property type="project" value="InterPro"/>
</dbReference>
<dbReference type="InterPro" id="IPR002053">
    <property type="entry name" value="Glyco_hydro_25"/>
</dbReference>
<proteinExistence type="evidence at transcript level"/>
<dbReference type="Gene3D" id="3.20.20.80">
    <property type="entry name" value="Glycosidases"/>
    <property type="match status" value="1"/>
</dbReference>
<dbReference type="InterPro" id="IPR017853">
    <property type="entry name" value="GH"/>
</dbReference>
<dbReference type="GO" id="GO:0006950">
    <property type="term" value="P:response to stress"/>
    <property type="evidence" value="ECO:0007669"/>
    <property type="project" value="UniProtKB-ARBA"/>
</dbReference>
<sequence length="137" mass="15660">MIAISKAIQGNAAFIDRRFVENFKGMKEANIPTRLAYHYFEGGPNSASAKEQAEHFIRTLDKAGFDPGKDFIVIDVEKDCNKGAVKSEFSEKLVELVKLLKEKVPAKLYIYTNRDGWNSLVDTEHDDFFEQYPLWGH</sequence>
<gene>
    <name evidence="2" type="primary">lys4</name>
</gene>
<evidence type="ECO:0000313" key="2">
    <source>
        <dbReference type="EMBL" id="QHW04444.1"/>
    </source>
</evidence>
<organism evidence="2">
    <name type="scientific">Heterodera glycines</name>
    <name type="common">Soybean cyst nematode worm</name>
    <dbReference type="NCBI Taxonomy" id="51029"/>
    <lineage>
        <taxon>Eukaryota</taxon>
        <taxon>Metazoa</taxon>
        <taxon>Ecdysozoa</taxon>
        <taxon>Nematoda</taxon>
        <taxon>Chromadorea</taxon>
        <taxon>Rhabditida</taxon>
        <taxon>Tylenchina</taxon>
        <taxon>Tylenchomorpha</taxon>
        <taxon>Tylenchoidea</taxon>
        <taxon>Heteroderidae</taxon>
        <taxon>Heteroderinae</taxon>
        <taxon>Heterodera</taxon>
    </lineage>
</organism>
<protein>
    <submittedName>
        <fullName evidence="2">Lysozyme</fullName>
    </submittedName>
</protein>
<dbReference type="GO" id="GO:0016052">
    <property type="term" value="P:carbohydrate catabolic process"/>
    <property type="evidence" value="ECO:0007669"/>
    <property type="project" value="TreeGrafter"/>
</dbReference>
<name>A0A6C0N3J0_HETGL</name>
<dbReference type="GO" id="GO:0009253">
    <property type="term" value="P:peptidoglycan catabolic process"/>
    <property type="evidence" value="ECO:0007669"/>
    <property type="project" value="InterPro"/>
</dbReference>